<evidence type="ECO:0000256" key="5">
    <source>
        <dbReference type="SAM" id="Phobius"/>
    </source>
</evidence>
<dbReference type="PANTHER" id="PTHR31323:SF14">
    <property type="entry name" value="MECHANOSENSITIVE ION CHANNEL PROTEIN MSY2"/>
    <property type="match status" value="1"/>
</dbReference>
<evidence type="ECO:0000259" key="6">
    <source>
        <dbReference type="PROSITE" id="PS50222"/>
    </source>
</evidence>
<keyword evidence="5" id="KW-0812">Transmembrane</keyword>
<dbReference type="Pfam" id="PF25886">
    <property type="entry name" value="Msy1"/>
    <property type="match status" value="1"/>
</dbReference>
<dbReference type="VEuPathDB" id="FungiDB:SAPIO_CDS0165"/>
<feature type="compositionally biased region" description="Polar residues" evidence="4">
    <location>
        <begin position="826"/>
        <end position="844"/>
    </location>
</feature>
<dbReference type="InterPro" id="IPR058650">
    <property type="entry name" value="Msy1/2-like"/>
</dbReference>
<comment type="subcellular location">
    <subcellularLocation>
        <location evidence="1">Endomembrane system</location>
        <topology evidence="1">Multi-pass membrane protein</topology>
    </subcellularLocation>
    <subcellularLocation>
        <location evidence="3">Endoplasmic reticulum membrane</location>
    </subcellularLocation>
</comment>
<dbReference type="GO" id="GO:0006874">
    <property type="term" value="P:intracellular calcium ion homeostasis"/>
    <property type="evidence" value="ECO:0007669"/>
    <property type="project" value="TreeGrafter"/>
</dbReference>
<dbReference type="KEGG" id="sapo:SAPIO_CDS0165"/>
<dbReference type="InterPro" id="IPR010920">
    <property type="entry name" value="LSM_dom_sf"/>
</dbReference>
<reference evidence="7 8" key="1">
    <citation type="journal article" date="2014" name="Genome Announc.">
        <title>Draft genome sequence of the pathogenic fungus Scedosporium apiospermum.</title>
        <authorList>
            <person name="Vandeputte P."/>
            <person name="Ghamrawi S."/>
            <person name="Rechenmann M."/>
            <person name="Iltis A."/>
            <person name="Giraud S."/>
            <person name="Fleury M."/>
            <person name="Thornton C."/>
            <person name="Delhaes L."/>
            <person name="Meyer W."/>
            <person name="Papon N."/>
            <person name="Bouchara J.P."/>
        </authorList>
    </citation>
    <scope>NUCLEOTIDE SEQUENCE [LARGE SCALE GENOMIC DNA]</scope>
    <source>
        <strain evidence="7 8">IHEM 14462</strain>
    </source>
</reference>
<protein>
    <recommendedName>
        <fullName evidence="3">Mechanosensitive ion channel protein</fullName>
    </recommendedName>
</protein>
<feature type="transmembrane region" description="Helical" evidence="5">
    <location>
        <begin position="149"/>
        <end position="171"/>
    </location>
</feature>
<dbReference type="OrthoDB" id="544685at2759"/>
<evidence type="ECO:0000256" key="1">
    <source>
        <dbReference type="ARBA" id="ARBA00004127"/>
    </source>
</evidence>
<dbReference type="GeneID" id="27718317"/>
<keyword evidence="8" id="KW-1185">Reference proteome</keyword>
<gene>
    <name evidence="7" type="ORF">SAPIO_CDS0165</name>
</gene>
<proteinExistence type="inferred from homology"/>
<dbReference type="HOGENOM" id="CLU_010480_0_1_1"/>
<dbReference type="Pfam" id="PF00924">
    <property type="entry name" value="MS_channel_2nd"/>
    <property type="match status" value="1"/>
</dbReference>
<feature type="transmembrane region" description="Helical" evidence="5">
    <location>
        <begin position="183"/>
        <end position="204"/>
    </location>
</feature>
<dbReference type="InterPro" id="IPR018247">
    <property type="entry name" value="EF_Hand_1_Ca_BS"/>
</dbReference>
<name>A0A084GHN6_PSEDA</name>
<evidence type="ECO:0000313" key="7">
    <source>
        <dbReference type="EMBL" id="KEZ46848.1"/>
    </source>
</evidence>
<evidence type="ECO:0000256" key="2">
    <source>
        <dbReference type="ARBA" id="ARBA00008017"/>
    </source>
</evidence>
<feature type="compositionally biased region" description="Basic and acidic residues" evidence="4">
    <location>
        <begin position="724"/>
        <end position="770"/>
    </location>
</feature>
<comment type="caution">
    <text evidence="7">The sequence shown here is derived from an EMBL/GenBank/DDBJ whole genome shotgun (WGS) entry which is preliminary data.</text>
</comment>
<feature type="compositionally biased region" description="Low complexity" evidence="4">
    <location>
        <begin position="704"/>
        <end position="715"/>
    </location>
</feature>
<organism evidence="7 8">
    <name type="scientific">Pseudallescheria apiosperma</name>
    <name type="common">Scedosporium apiospermum</name>
    <dbReference type="NCBI Taxonomy" id="563466"/>
    <lineage>
        <taxon>Eukaryota</taxon>
        <taxon>Fungi</taxon>
        <taxon>Dikarya</taxon>
        <taxon>Ascomycota</taxon>
        <taxon>Pezizomycotina</taxon>
        <taxon>Sordariomycetes</taxon>
        <taxon>Hypocreomycetidae</taxon>
        <taxon>Microascales</taxon>
        <taxon>Microascaceae</taxon>
        <taxon>Scedosporium</taxon>
    </lineage>
</organism>
<keyword evidence="3 5" id="KW-0472">Membrane</keyword>
<sequence>MPDDIPLSTVKSRASSTGARKATQRSASLSDSGELEKKRSILKGGRRKAPEGPSRQGTGGSDEMSLNAMGRLYAKIINFAPPLRYLVYIVPVGLALAVPLIVLPLTDNKDSVPVGNKTVTNAAGEETTTQGPPLFKVFLWIEISWLTLWAGKLVAFLLPALFMFFCGVVSSGTRKYATVLRNLVLPFSFFFWALASFVTFRSLFQQANNDDIVWVRNFGRVLGASFVSSAVYLAEKAIVQLIGISYHQRSFANRIKDSKHEVRLLGILYDASRSLFPMYCPEFAEEDYIINDSIDLILRQKKGSTAPMRIIGDVGRLGDKVTSVFGNIASEITGKQVFNPNSAHSIVVEALEKVKSSEALGRRIWMSFAVEGQESLLLDDIIEVLGPEHRDQAEDAFAVVDVDENGDISLEEMVRKVVDIGKERKAISEGMKDIGQALQVFDQVLLFIVLLIVIFIFLAFFQSSFITTLATAGTALLSLSFVFAVTTQEFLGSCIFLFVKHPYDVGDRVDIQGAGEKLTLQVERISLLYTVFVRIDKMQVVQTPNIQLNNMWIENVTRSKAMKECIDVNISYDTTFEDIELLRAEMEKFVRHPDNSRDFQPDFGIGVGGVGDLDKLNLKVVIKHKSNWHNDGVRATRRSKFICALAKALKKIPIYGPGGGNEVLGSVGNPSYSVTVSDEQAANNRKEAEDKKEAKRMVPSVTPAAEDASTDAAASKQQHPPAGSHDDWFNREDSKTLHSHDNHNTRTSFEHGGDSHATGVDHVKRGESHSSNRGLRKAGEGLSSGSVSSRAGGPMMSINTNLQPGSGSAMARTSSRRTYDEEAQLGSRSPASPLNPGGFTQSPVTGGANTGYSVYPMGTVQEAQPYQAQTAGQQQQQQQQGRPLAGGYPQQGQPQQGQGQGQMRPPFPGPPR</sequence>
<keyword evidence="3" id="KW-0256">Endoplasmic reticulum</keyword>
<dbReference type="OMA" id="HSMHDVD"/>
<dbReference type="PROSITE" id="PS00018">
    <property type="entry name" value="EF_HAND_1"/>
    <property type="match status" value="1"/>
</dbReference>
<dbReference type="InterPro" id="IPR016688">
    <property type="entry name" value="MscS-like_plants/fungi"/>
</dbReference>
<dbReference type="InterPro" id="IPR002048">
    <property type="entry name" value="EF_hand_dom"/>
</dbReference>
<feature type="compositionally biased region" description="Polar residues" evidence="4">
    <location>
        <begin position="797"/>
        <end position="806"/>
    </location>
</feature>
<dbReference type="PANTHER" id="PTHR31323">
    <property type="entry name" value="MECHANOSENSITIVE ION CHANNEL PROTEIN MSY2"/>
    <property type="match status" value="1"/>
</dbReference>
<feature type="region of interest" description="Disordered" evidence="4">
    <location>
        <begin position="1"/>
        <end position="63"/>
    </location>
</feature>
<evidence type="ECO:0000256" key="3">
    <source>
        <dbReference type="PIRNR" id="PIRNR017209"/>
    </source>
</evidence>
<dbReference type="AlphaFoldDB" id="A0A084GHN6"/>
<evidence type="ECO:0000313" key="8">
    <source>
        <dbReference type="Proteomes" id="UP000028545"/>
    </source>
</evidence>
<keyword evidence="5" id="KW-1133">Transmembrane helix</keyword>
<accession>A0A084GHN6</accession>
<dbReference type="GO" id="GO:0005789">
    <property type="term" value="C:endoplasmic reticulum membrane"/>
    <property type="evidence" value="ECO:0007669"/>
    <property type="project" value="UniProtKB-SubCell"/>
</dbReference>
<feature type="compositionally biased region" description="Low complexity" evidence="4">
    <location>
        <begin position="863"/>
        <end position="904"/>
    </location>
</feature>
<dbReference type="GO" id="GO:0005509">
    <property type="term" value="F:calcium ion binding"/>
    <property type="evidence" value="ECO:0007669"/>
    <property type="project" value="InterPro"/>
</dbReference>
<feature type="region of interest" description="Disordered" evidence="4">
    <location>
        <begin position="674"/>
        <end position="912"/>
    </location>
</feature>
<feature type="transmembrane region" description="Helical" evidence="5">
    <location>
        <begin position="224"/>
        <end position="246"/>
    </location>
</feature>
<dbReference type="PIRSF" id="PIRSF017209">
    <property type="entry name" value="Memb_At2g17000_prd"/>
    <property type="match status" value="1"/>
</dbReference>
<comment type="similarity">
    <text evidence="2 3">Belongs to the MscS (TC 1.A.23) family.</text>
</comment>
<feature type="domain" description="EF-hand" evidence="6">
    <location>
        <begin position="388"/>
        <end position="423"/>
    </location>
</feature>
<feature type="compositionally biased region" description="Basic and acidic residues" evidence="4">
    <location>
        <begin position="684"/>
        <end position="696"/>
    </location>
</feature>
<dbReference type="RefSeq" id="XP_016646647.1">
    <property type="nucleotide sequence ID" value="XM_016783014.1"/>
</dbReference>
<feature type="transmembrane region" description="Helical" evidence="5">
    <location>
        <begin position="444"/>
        <end position="463"/>
    </location>
</feature>
<feature type="transmembrane region" description="Helical" evidence="5">
    <location>
        <begin position="85"/>
        <end position="105"/>
    </location>
</feature>
<dbReference type="EMBL" id="JOWA01000011">
    <property type="protein sequence ID" value="KEZ46848.1"/>
    <property type="molecule type" value="Genomic_DNA"/>
</dbReference>
<dbReference type="PROSITE" id="PS50222">
    <property type="entry name" value="EF_HAND_2"/>
    <property type="match status" value="1"/>
</dbReference>
<evidence type="ECO:0000256" key="4">
    <source>
        <dbReference type="SAM" id="MobiDB-lite"/>
    </source>
</evidence>
<feature type="compositionally biased region" description="Polar residues" evidence="4">
    <location>
        <begin position="9"/>
        <end position="31"/>
    </location>
</feature>
<dbReference type="InterPro" id="IPR006685">
    <property type="entry name" value="MscS_channel_2nd"/>
</dbReference>
<dbReference type="Proteomes" id="UP000028545">
    <property type="component" value="Unassembled WGS sequence"/>
</dbReference>
<dbReference type="SUPFAM" id="SSF50182">
    <property type="entry name" value="Sm-like ribonucleoproteins"/>
    <property type="match status" value="1"/>
</dbReference>
<dbReference type="GO" id="GO:0005262">
    <property type="term" value="F:calcium channel activity"/>
    <property type="evidence" value="ECO:0007669"/>
    <property type="project" value="TreeGrafter"/>
</dbReference>